<dbReference type="SUPFAM" id="SSF55811">
    <property type="entry name" value="Nudix"/>
    <property type="match status" value="1"/>
</dbReference>
<gene>
    <name evidence="1" type="ORF">ACFO0D_06285</name>
</gene>
<dbReference type="EMBL" id="JBHSEI010000002">
    <property type="protein sequence ID" value="MFC4637943.1"/>
    <property type="molecule type" value="Genomic_DNA"/>
</dbReference>
<dbReference type="InterPro" id="IPR015797">
    <property type="entry name" value="NUDIX_hydrolase-like_dom_sf"/>
</dbReference>
<dbReference type="RefSeq" id="WP_380060984.1">
    <property type="nucleotide sequence ID" value="NZ_JBHSEI010000002.1"/>
</dbReference>
<comment type="caution">
    <text evidence="1">The sequence shown here is derived from an EMBL/GenBank/DDBJ whole genome shotgun (WGS) entry which is preliminary data.</text>
</comment>
<evidence type="ECO:0000313" key="2">
    <source>
        <dbReference type="Proteomes" id="UP001595952"/>
    </source>
</evidence>
<evidence type="ECO:0000313" key="1">
    <source>
        <dbReference type="EMBL" id="MFC4637943.1"/>
    </source>
</evidence>
<reference evidence="2" key="1">
    <citation type="journal article" date="2019" name="Int. J. Syst. Evol. Microbiol.">
        <title>The Global Catalogue of Microorganisms (GCM) 10K type strain sequencing project: providing services to taxonomists for standard genome sequencing and annotation.</title>
        <authorList>
            <consortium name="The Broad Institute Genomics Platform"/>
            <consortium name="The Broad Institute Genome Sequencing Center for Infectious Disease"/>
            <person name="Wu L."/>
            <person name="Ma J."/>
        </authorList>
    </citation>
    <scope>NUCLEOTIDE SEQUENCE [LARGE SCALE GENOMIC DNA]</scope>
    <source>
        <strain evidence="2">CCUG 55995</strain>
    </source>
</reference>
<organism evidence="1 2">
    <name type="scientific">Deinococcus hohokamensis</name>
    <dbReference type="NCBI Taxonomy" id="309883"/>
    <lineage>
        <taxon>Bacteria</taxon>
        <taxon>Thermotogati</taxon>
        <taxon>Deinococcota</taxon>
        <taxon>Deinococci</taxon>
        <taxon>Deinococcales</taxon>
        <taxon>Deinococcaceae</taxon>
        <taxon>Deinococcus</taxon>
    </lineage>
</organism>
<dbReference type="Proteomes" id="UP001595952">
    <property type="component" value="Unassembled WGS sequence"/>
</dbReference>
<protein>
    <recommendedName>
        <fullName evidence="3">Nudix hydrolase domain-containing protein</fullName>
    </recommendedName>
</protein>
<evidence type="ECO:0008006" key="3">
    <source>
        <dbReference type="Google" id="ProtNLM"/>
    </source>
</evidence>
<sequence>MRAYENVFEALRREVHEETGLSLTLIPSGHTAFGTAPDGFDTEYKVPQIILTHVPLPSVEREGAAFTSIMDGLSSRMRLGQQNLLPSECTE</sequence>
<accession>A0ABV9I7N7</accession>
<proteinExistence type="predicted"/>
<keyword evidence="2" id="KW-1185">Reference proteome</keyword>
<name>A0ABV9I7N7_9DEIO</name>